<sequence length="141" mass="16326">MRRVFWDTDVHVYWFEGNLLYIDRIERIYLSMQRRDDRLCGSSYVLGELLVGPLKRNRPDVADRMMGFFTSPRMTLYDYPPEAARVFAMLRADYRLKSLDALHLAIASAAGVNIFLTNDHRLHEVVAPGLPMIATLDSDLF</sequence>
<dbReference type="PaxDb" id="1198114-AciX9_1468"/>
<dbReference type="eggNOG" id="COG1848">
    <property type="taxonomic scope" value="Bacteria"/>
</dbReference>
<evidence type="ECO:0000313" key="3">
    <source>
        <dbReference type="Proteomes" id="UP000000343"/>
    </source>
</evidence>
<accession>E8WWD8</accession>
<dbReference type="Gene3D" id="3.40.50.1010">
    <property type="entry name" value="5'-nuclease"/>
    <property type="match status" value="1"/>
</dbReference>
<reference evidence="3" key="1">
    <citation type="submission" date="2011-01" db="EMBL/GenBank/DDBJ databases">
        <title>Complete sequence of chromosome of Acidobacterium sp. MP5ACTX9.</title>
        <authorList>
            <consortium name="US DOE Joint Genome Institute"/>
            <person name="Lucas S."/>
            <person name="Copeland A."/>
            <person name="Lapidus A."/>
            <person name="Cheng J.-F."/>
            <person name="Goodwin L."/>
            <person name="Pitluck S."/>
            <person name="Teshima H."/>
            <person name="Detter J.C."/>
            <person name="Han C."/>
            <person name="Tapia R."/>
            <person name="Land M."/>
            <person name="Hauser L."/>
            <person name="Kyrpides N."/>
            <person name="Ivanova N."/>
            <person name="Ovchinnikova G."/>
            <person name="Pagani I."/>
            <person name="Rawat S.R."/>
            <person name="Mannisto M."/>
            <person name="Haggblom M.M."/>
            <person name="Woyke T."/>
        </authorList>
    </citation>
    <scope>NUCLEOTIDE SEQUENCE [LARGE SCALE GENOMIC DNA]</scope>
    <source>
        <strain evidence="3">MP5ACTX9</strain>
    </source>
</reference>
<dbReference type="STRING" id="1198114.AciX9_1468"/>
<evidence type="ECO:0000313" key="2">
    <source>
        <dbReference type="EMBL" id="ADW68521.1"/>
    </source>
</evidence>
<name>E8WWD8_GRATM</name>
<dbReference type="InterPro" id="IPR002716">
    <property type="entry name" value="PIN_dom"/>
</dbReference>
<gene>
    <name evidence="2" type="ordered locus">AciX9_1468</name>
</gene>
<proteinExistence type="predicted"/>
<protein>
    <submittedName>
        <fullName evidence="2">PilT protein domain protein</fullName>
    </submittedName>
</protein>
<feature type="domain" description="PIN" evidence="1">
    <location>
        <begin position="5"/>
        <end position="125"/>
    </location>
</feature>
<organism evidence="3">
    <name type="scientific">Granulicella tundricola (strain ATCC BAA-1859 / DSM 23138 / MP5ACTX9)</name>
    <dbReference type="NCBI Taxonomy" id="1198114"/>
    <lineage>
        <taxon>Bacteria</taxon>
        <taxon>Pseudomonadati</taxon>
        <taxon>Acidobacteriota</taxon>
        <taxon>Terriglobia</taxon>
        <taxon>Terriglobales</taxon>
        <taxon>Acidobacteriaceae</taxon>
        <taxon>Granulicella</taxon>
    </lineage>
</organism>
<dbReference type="HOGENOM" id="CLU_125353_1_0_0"/>
<keyword evidence="3" id="KW-1185">Reference proteome</keyword>
<dbReference type="Pfam" id="PF01850">
    <property type="entry name" value="PIN"/>
    <property type="match status" value="1"/>
</dbReference>
<dbReference type="AlphaFoldDB" id="E8WWD8"/>
<dbReference type="EMBL" id="CP002480">
    <property type="protein sequence ID" value="ADW68521.1"/>
    <property type="molecule type" value="Genomic_DNA"/>
</dbReference>
<dbReference type="RefSeq" id="WP_013579841.1">
    <property type="nucleotide sequence ID" value="NC_015064.1"/>
</dbReference>
<dbReference type="OrthoDB" id="597982at2"/>
<evidence type="ECO:0000259" key="1">
    <source>
        <dbReference type="Pfam" id="PF01850"/>
    </source>
</evidence>
<dbReference type="InterPro" id="IPR029060">
    <property type="entry name" value="PIN-like_dom_sf"/>
</dbReference>
<dbReference type="KEGG" id="acm:AciX9_1468"/>
<dbReference type="SUPFAM" id="SSF88723">
    <property type="entry name" value="PIN domain-like"/>
    <property type="match status" value="1"/>
</dbReference>
<dbReference type="Proteomes" id="UP000000343">
    <property type="component" value="Chromosome"/>
</dbReference>